<comment type="caution">
    <text evidence="2">The sequence shown here is derived from an EMBL/GenBank/DDBJ whole genome shotgun (WGS) entry which is preliminary data.</text>
</comment>
<reference evidence="2" key="1">
    <citation type="journal article" date="2023" name="Science">
        <title>Genome structures resolve the early diversification of teleost fishes.</title>
        <authorList>
            <person name="Parey E."/>
            <person name="Louis A."/>
            <person name="Montfort J."/>
            <person name="Bouchez O."/>
            <person name="Roques C."/>
            <person name="Iampietro C."/>
            <person name="Lluch J."/>
            <person name="Castinel A."/>
            <person name="Donnadieu C."/>
            <person name="Desvignes T."/>
            <person name="Floi Bucao C."/>
            <person name="Jouanno E."/>
            <person name="Wen M."/>
            <person name="Mejri S."/>
            <person name="Dirks R."/>
            <person name="Jansen H."/>
            <person name="Henkel C."/>
            <person name="Chen W.J."/>
            <person name="Zahm M."/>
            <person name="Cabau C."/>
            <person name="Klopp C."/>
            <person name="Thompson A.W."/>
            <person name="Robinson-Rechavi M."/>
            <person name="Braasch I."/>
            <person name="Lecointre G."/>
            <person name="Bobe J."/>
            <person name="Postlethwait J.H."/>
            <person name="Berthelot C."/>
            <person name="Roest Crollius H."/>
            <person name="Guiguen Y."/>
        </authorList>
    </citation>
    <scope>NUCLEOTIDE SEQUENCE</scope>
    <source>
        <strain evidence="2">Concon-B</strain>
    </source>
</reference>
<protein>
    <submittedName>
        <fullName evidence="2">Uncharacterized protein</fullName>
    </submittedName>
</protein>
<organism evidence="2 3">
    <name type="scientific">Conger conger</name>
    <name type="common">Conger eel</name>
    <name type="synonym">Muraena conger</name>
    <dbReference type="NCBI Taxonomy" id="82655"/>
    <lineage>
        <taxon>Eukaryota</taxon>
        <taxon>Metazoa</taxon>
        <taxon>Chordata</taxon>
        <taxon>Craniata</taxon>
        <taxon>Vertebrata</taxon>
        <taxon>Euteleostomi</taxon>
        <taxon>Actinopterygii</taxon>
        <taxon>Neopterygii</taxon>
        <taxon>Teleostei</taxon>
        <taxon>Anguilliformes</taxon>
        <taxon>Congridae</taxon>
        <taxon>Conger</taxon>
    </lineage>
</organism>
<dbReference type="Proteomes" id="UP001152803">
    <property type="component" value="Unassembled WGS sequence"/>
</dbReference>
<keyword evidence="3" id="KW-1185">Reference proteome</keyword>
<feature type="compositionally biased region" description="Polar residues" evidence="1">
    <location>
        <begin position="12"/>
        <end position="27"/>
    </location>
</feature>
<proteinExistence type="predicted"/>
<dbReference type="AlphaFoldDB" id="A0A9Q1I7N8"/>
<feature type="compositionally biased region" description="Basic and acidic residues" evidence="1">
    <location>
        <begin position="1"/>
        <end position="11"/>
    </location>
</feature>
<evidence type="ECO:0000256" key="1">
    <source>
        <dbReference type="SAM" id="MobiDB-lite"/>
    </source>
</evidence>
<feature type="region of interest" description="Disordered" evidence="1">
    <location>
        <begin position="1"/>
        <end position="36"/>
    </location>
</feature>
<accession>A0A9Q1I7N8</accession>
<evidence type="ECO:0000313" key="2">
    <source>
        <dbReference type="EMBL" id="KAJ8287879.1"/>
    </source>
</evidence>
<evidence type="ECO:0000313" key="3">
    <source>
        <dbReference type="Proteomes" id="UP001152803"/>
    </source>
</evidence>
<sequence>MSDPQPHRLSLDRQSQSAAWHKTTQVNRSDKPAHRHRRPVVCWVTGVEAETKGRGAGNHLLLGLWTGGKGCD</sequence>
<dbReference type="EMBL" id="JAFJMO010000001">
    <property type="protein sequence ID" value="KAJ8287879.1"/>
    <property type="molecule type" value="Genomic_DNA"/>
</dbReference>
<name>A0A9Q1I7N8_CONCO</name>
<gene>
    <name evidence="2" type="ORF">COCON_G00005380</name>
</gene>